<evidence type="ECO:0000256" key="1">
    <source>
        <dbReference type="ARBA" id="ARBA00022723"/>
    </source>
</evidence>
<accession>L7MMR8</accession>
<dbReference type="FunFam" id="3.30.160.60:FF:000100">
    <property type="entry name" value="Zinc finger 45-like"/>
    <property type="match status" value="1"/>
</dbReference>
<dbReference type="AlphaFoldDB" id="L7MMR8"/>
<dbReference type="SMART" id="SM00355">
    <property type="entry name" value="ZnF_C2H2"/>
    <property type="match status" value="6"/>
</dbReference>
<dbReference type="GO" id="GO:0005634">
    <property type="term" value="C:nucleus"/>
    <property type="evidence" value="ECO:0007669"/>
    <property type="project" value="TreeGrafter"/>
</dbReference>
<dbReference type="FunFam" id="3.30.160.60:FF:000739">
    <property type="entry name" value="Zgc:171418 protein"/>
    <property type="match status" value="1"/>
</dbReference>
<feature type="non-terminal residue" evidence="8">
    <location>
        <position position="224"/>
    </location>
</feature>
<organism evidence="8">
    <name type="scientific">Rhipicephalus pulchellus</name>
    <name type="common">Yellow backed tick</name>
    <name type="synonym">Dermacentor pulchellus</name>
    <dbReference type="NCBI Taxonomy" id="72859"/>
    <lineage>
        <taxon>Eukaryota</taxon>
        <taxon>Metazoa</taxon>
        <taxon>Ecdysozoa</taxon>
        <taxon>Arthropoda</taxon>
        <taxon>Chelicerata</taxon>
        <taxon>Arachnida</taxon>
        <taxon>Acari</taxon>
        <taxon>Parasitiformes</taxon>
        <taxon>Ixodida</taxon>
        <taxon>Ixodoidea</taxon>
        <taxon>Ixodidae</taxon>
        <taxon>Rhipicephalinae</taxon>
        <taxon>Rhipicephalus</taxon>
        <taxon>Rhipicephalus</taxon>
    </lineage>
</organism>
<dbReference type="GO" id="GO:0000981">
    <property type="term" value="F:DNA-binding transcription factor activity, RNA polymerase II-specific"/>
    <property type="evidence" value="ECO:0007669"/>
    <property type="project" value="TreeGrafter"/>
</dbReference>
<feature type="region of interest" description="Disordered" evidence="6">
    <location>
        <begin position="200"/>
        <end position="224"/>
    </location>
</feature>
<dbReference type="GO" id="GO:0008270">
    <property type="term" value="F:zinc ion binding"/>
    <property type="evidence" value="ECO:0007669"/>
    <property type="project" value="UniProtKB-KW"/>
</dbReference>
<dbReference type="Pfam" id="PF13912">
    <property type="entry name" value="zf-C2H2_6"/>
    <property type="match status" value="1"/>
</dbReference>
<feature type="domain" description="C2H2-type" evidence="7">
    <location>
        <begin position="14"/>
        <end position="41"/>
    </location>
</feature>
<feature type="domain" description="C2H2-type" evidence="7">
    <location>
        <begin position="127"/>
        <end position="154"/>
    </location>
</feature>
<evidence type="ECO:0000256" key="5">
    <source>
        <dbReference type="PROSITE-ProRule" id="PRU00042"/>
    </source>
</evidence>
<dbReference type="InterPro" id="IPR050717">
    <property type="entry name" value="C2H2-ZF_Transcription_Reg"/>
</dbReference>
<dbReference type="InterPro" id="IPR013087">
    <property type="entry name" value="Znf_C2H2_type"/>
</dbReference>
<evidence type="ECO:0000256" key="4">
    <source>
        <dbReference type="ARBA" id="ARBA00022833"/>
    </source>
</evidence>
<dbReference type="SUPFAM" id="SSF57667">
    <property type="entry name" value="beta-beta-alpha zinc fingers"/>
    <property type="match status" value="3"/>
</dbReference>
<feature type="domain" description="C2H2-type" evidence="7">
    <location>
        <begin position="98"/>
        <end position="121"/>
    </location>
</feature>
<feature type="domain" description="C2H2-type" evidence="7">
    <location>
        <begin position="42"/>
        <end position="69"/>
    </location>
</feature>
<reference evidence="8" key="2">
    <citation type="journal article" date="2015" name="J. Proteomics">
        <title>Sexual differences in the sialomes of the zebra tick, Rhipicephalus pulchellus.</title>
        <authorList>
            <person name="Tan A.W."/>
            <person name="Francischetti I.M."/>
            <person name="Slovak M."/>
            <person name="Kini R.M."/>
            <person name="Ribeiro J.M."/>
        </authorList>
    </citation>
    <scope>NUCLEOTIDE SEQUENCE</scope>
    <source>
        <tissue evidence="8">Salivary gland</tissue>
    </source>
</reference>
<dbReference type="Pfam" id="PF00096">
    <property type="entry name" value="zf-C2H2"/>
    <property type="match status" value="1"/>
</dbReference>
<dbReference type="PANTHER" id="PTHR14196">
    <property type="entry name" value="ODD-SKIPPED - RELATED"/>
    <property type="match status" value="1"/>
</dbReference>
<feature type="compositionally biased region" description="Pro residues" evidence="6">
    <location>
        <begin position="214"/>
        <end position="224"/>
    </location>
</feature>
<dbReference type="Gene3D" id="3.30.160.60">
    <property type="entry name" value="Classic Zinc Finger"/>
    <property type="match status" value="6"/>
</dbReference>
<evidence type="ECO:0000256" key="6">
    <source>
        <dbReference type="SAM" id="MobiDB-lite"/>
    </source>
</evidence>
<feature type="domain" description="C2H2-type" evidence="7">
    <location>
        <begin position="155"/>
        <end position="182"/>
    </location>
</feature>
<sequence length="224" mass="26204">MRVHKILHTNKKPYSCSTCGRKFAWKQGLLRHQVTHSEEKSHACATCGRKFAWKSDLVQHQYTYTNEKPYACSTCGRTFAWKCSLVHHQYMHTNEMPYACKLCPSKFCYKLSLKRHKQLHAKGVDLHHCLECHKVFRSRDSLEEHRRWHTWEKPYPCHLCPGRFTKKSALDQHLLAHVPREMREKRHTCPVCSKGYASRRDREVPTLPSSLPSALPPDPPDMGT</sequence>
<evidence type="ECO:0000256" key="3">
    <source>
        <dbReference type="ARBA" id="ARBA00022771"/>
    </source>
</evidence>
<dbReference type="GO" id="GO:0000977">
    <property type="term" value="F:RNA polymerase II transcription regulatory region sequence-specific DNA binding"/>
    <property type="evidence" value="ECO:0007669"/>
    <property type="project" value="TreeGrafter"/>
</dbReference>
<protein>
    <recommendedName>
        <fullName evidence="7">C2H2-type domain-containing protein</fullName>
    </recommendedName>
</protein>
<dbReference type="FunFam" id="3.30.160.60:FF:000358">
    <property type="entry name" value="zinc finger protein 24"/>
    <property type="match status" value="1"/>
</dbReference>
<keyword evidence="2" id="KW-0677">Repeat</keyword>
<proteinExistence type="evidence at transcript level"/>
<evidence type="ECO:0000313" key="8">
    <source>
        <dbReference type="EMBL" id="JAA64923.1"/>
    </source>
</evidence>
<dbReference type="InterPro" id="IPR036236">
    <property type="entry name" value="Znf_C2H2_sf"/>
</dbReference>
<reference evidence="8" key="1">
    <citation type="submission" date="2012-11" db="EMBL/GenBank/DDBJ databases">
        <authorList>
            <person name="Lucero-Rivera Y.E."/>
            <person name="Tovar-Ramirez D."/>
        </authorList>
    </citation>
    <scope>NUCLEOTIDE SEQUENCE</scope>
    <source>
        <tissue evidence="8">Salivary gland</tissue>
    </source>
</reference>
<dbReference type="EMBL" id="GACK01000111">
    <property type="protein sequence ID" value="JAA64923.1"/>
    <property type="molecule type" value="mRNA"/>
</dbReference>
<dbReference type="PANTHER" id="PTHR14196:SF12">
    <property type="entry name" value="ZINC FINGER PROTEIN 208-LIKE"/>
    <property type="match status" value="1"/>
</dbReference>
<keyword evidence="3 5" id="KW-0863">Zinc-finger</keyword>
<dbReference type="PROSITE" id="PS00028">
    <property type="entry name" value="ZINC_FINGER_C2H2_1"/>
    <property type="match status" value="5"/>
</dbReference>
<keyword evidence="1" id="KW-0479">Metal-binding</keyword>
<dbReference type="FunFam" id="3.30.160.60:FF:000446">
    <property type="entry name" value="Zinc finger protein"/>
    <property type="match status" value="1"/>
</dbReference>
<name>L7MMR8_RHIPC</name>
<feature type="domain" description="C2H2-type" evidence="7">
    <location>
        <begin position="70"/>
        <end position="97"/>
    </location>
</feature>
<evidence type="ECO:0000256" key="2">
    <source>
        <dbReference type="ARBA" id="ARBA00022737"/>
    </source>
</evidence>
<evidence type="ECO:0000259" key="7">
    <source>
        <dbReference type="PROSITE" id="PS50157"/>
    </source>
</evidence>
<dbReference type="PROSITE" id="PS50157">
    <property type="entry name" value="ZINC_FINGER_C2H2_2"/>
    <property type="match status" value="6"/>
</dbReference>
<keyword evidence="4" id="KW-0862">Zinc</keyword>